<sequence length="397" mass="45072">MDTFERCSCQTGSYHRARLPRRAGPIPGPLATSRCSRQLERRSSSTVPAVLSLDGPAPLHEVADGQQAELSRAVRSKSLASVITDVEQPMEQDEDDRTCVFCGDINDKYVTDDGMEYHFWKHCPMLLRCKNCKQVVEVASYTEHLLTGRSGPAGNRCPLCHQNTPPYDAGWRSHLVAECPANPRNNKRKCLANPRNNKFEELLRGPRQRHSSRHHRHSSRSGRPLMDSGKSRTAPSEEPADQRQPRRELVPPTSDMPGRFSFSSDAPAYLRQPSRSSSMADLREIPLALPPRRHNSTSDLGDQPTLLGRNLRDRQSPPEGKKREPSPRRTPPKSQMTSREARQQISTPREDVVRSSSRNRDRNQTRQNNDQAYQTKWKIPRRDHTQGGWCPRRQAST</sequence>
<evidence type="ECO:0000259" key="2">
    <source>
        <dbReference type="Pfam" id="PF21039"/>
    </source>
</evidence>
<accession>A0A6A4XH17</accession>
<dbReference type="InterPro" id="IPR052607">
    <property type="entry name" value="CEP104-like"/>
</dbReference>
<keyword evidence="4" id="KW-1185">Reference proteome</keyword>
<dbReference type="PANTHER" id="PTHR13371">
    <property type="entry name" value="GLYCINE-, GLUTAMATE-, THIENYLCYCLOHEXYLPIPERIDINE-BINDING PROTEIN"/>
    <property type="match status" value="1"/>
</dbReference>
<feature type="compositionally biased region" description="Basic and acidic residues" evidence="1">
    <location>
        <begin position="310"/>
        <end position="327"/>
    </location>
</feature>
<protein>
    <submittedName>
        <fullName evidence="3">Centrosomal protein</fullName>
    </submittedName>
</protein>
<feature type="compositionally biased region" description="Polar residues" evidence="1">
    <location>
        <begin position="332"/>
        <end position="347"/>
    </location>
</feature>
<dbReference type="Proteomes" id="UP000440578">
    <property type="component" value="Unassembled WGS sequence"/>
</dbReference>
<dbReference type="OrthoDB" id="66599at2759"/>
<proteinExistence type="predicted"/>
<feature type="compositionally biased region" description="Basic and acidic residues" evidence="1">
    <location>
        <begin position="240"/>
        <end position="249"/>
    </location>
</feature>
<name>A0A6A4XH17_AMPAM</name>
<reference evidence="3 4" key="1">
    <citation type="submission" date="2019-07" db="EMBL/GenBank/DDBJ databases">
        <title>Draft genome assembly of a fouling barnacle, Amphibalanus amphitrite (Darwin, 1854): The first reference genome for Thecostraca.</title>
        <authorList>
            <person name="Kim W."/>
        </authorList>
    </citation>
    <scope>NUCLEOTIDE SEQUENCE [LARGE SCALE GENOMIC DNA]</scope>
    <source>
        <strain evidence="3">SNU_AA5</strain>
        <tissue evidence="3">Soma without cirri and trophi</tissue>
    </source>
</reference>
<evidence type="ECO:0000313" key="4">
    <source>
        <dbReference type="Proteomes" id="UP000440578"/>
    </source>
</evidence>
<feature type="region of interest" description="Disordered" evidence="1">
    <location>
        <begin position="183"/>
        <end position="397"/>
    </location>
</feature>
<evidence type="ECO:0000256" key="1">
    <source>
        <dbReference type="SAM" id="MobiDB-lite"/>
    </source>
</evidence>
<feature type="region of interest" description="Disordered" evidence="1">
    <location>
        <begin position="19"/>
        <end position="43"/>
    </location>
</feature>
<feature type="compositionally biased region" description="Basic residues" evidence="1">
    <location>
        <begin position="206"/>
        <end position="220"/>
    </location>
</feature>
<dbReference type="AlphaFoldDB" id="A0A6A4XH17"/>
<feature type="compositionally biased region" description="Basic and acidic residues" evidence="1">
    <location>
        <begin position="348"/>
        <end position="364"/>
    </location>
</feature>
<gene>
    <name evidence="3" type="primary">Cep104_0</name>
    <name evidence="3" type="ORF">FJT64_015362</name>
</gene>
<dbReference type="GO" id="GO:0005929">
    <property type="term" value="C:cilium"/>
    <property type="evidence" value="ECO:0007669"/>
    <property type="project" value="TreeGrafter"/>
</dbReference>
<feature type="domain" description="Centrosomal protein CEP104 Zn finger" evidence="2">
    <location>
        <begin position="98"/>
        <end position="147"/>
    </location>
</feature>
<dbReference type="PANTHER" id="PTHR13371:SF0">
    <property type="entry name" value="CENTROSOMAL PROTEIN OF 104 KDA"/>
    <property type="match status" value="1"/>
</dbReference>
<organism evidence="3 4">
    <name type="scientific">Amphibalanus amphitrite</name>
    <name type="common">Striped barnacle</name>
    <name type="synonym">Balanus amphitrite</name>
    <dbReference type="NCBI Taxonomy" id="1232801"/>
    <lineage>
        <taxon>Eukaryota</taxon>
        <taxon>Metazoa</taxon>
        <taxon>Ecdysozoa</taxon>
        <taxon>Arthropoda</taxon>
        <taxon>Crustacea</taxon>
        <taxon>Multicrustacea</taxon>
        <taxon>Cirripedia</taxon>
        <taxon>Thoracica</taxon>
        <taxon>Thoracicalcarea</taxon>
        <taxon>Balanomorpha</taxon>
        <taxon>Balanoidea</taxon>
        <taxon>Balanidae</taxon>
        <taxon>Amphibalaninae</taxon>
        <taxon>Amphibalanus</taxon>
    </lineage>
</organism>
<evidence type="ECO:0000313" key="3">
    <source>
        <dbReference type="EMBL" id="KAF0314182.1"/>
    </source>
</evidence>
<dbReference type="EMBL" id="VIIS01000041">
    <property type="protein sequence ID" value="KAF0314182.1"/>
    <property type="molecule type" value="Genomic_DNA"/>
</dbReference>
<comment type="caution">
    <text evidence="3">The sequence shown here is derived from an EMBL/GenBank/DDBJ whole genome shotgun (WGS) entry which is preliminary data.</text>
</comment>
<dbReference type="Pfam" id="PF21039">
    <property type="entry name" value="CEP104_ZnF"/>
    <property type="match status" value="1"/>
</dbReference>
<dbReference type="InterPro" id="IPR048738">
    <property type="entry name" value="CEP104_Znf"/>
</dbReference>